<feature type="transmembrane region" description="Helical" evidence="1">
    <location>
        <begin position="367"/>
        <end position="384"/>
    </location>
</feature>
<keyword evidence="1" id="KW-0472">Membrane</keyword>
<evidence type="ECO:0000256" key="1">
    <source>
        <dbReference type="SAM" id="Phobius"/>
    </source>
</evidence>
<accession>A0ABU5T008</accession>
<dbReference type="EMBL" id="JAYGHY010000096">
    <property type="protein sequence ID" value="MEA5444074.1"/>
    <property type="molecule type" value="Genomic_DNA"/>
</dbReference>
<evidence type="ECO:0000313" key="3">
    <source>
        <dbReference type="Proteomes" id="UP001302329"/>
    </source>
</evidence>
<comment type="caution">
    <text evidence="2">The sequence shown here is derived from an EMBL/GenBank/DDBJ whole genome shotgun (WGS) entry which is preliminary data.</text>
</comment>
<name>A0ABU5T008_9CYAN</name>
<evidence type="ECO:0008006" key="4">
    <source>
        <dbReference type="Google" id="ProtNLM"/>
    </source>
</evidence>
<feature type="transmembrane region" description="Helical" evidence="1">
    <location>
        <begin position="404"/>
        <end position="422"/>
    </location>
</feature>
<feature type="transmembrane region" description="Helical" evidence="1">
    <location>
        <begin position="242"/>
        <end position="263"/>
    </location>
</feature>
<dbReference type="Proteomes" id="UP001302329">
    <property type="component" value="Unassembled WGS sequence"/>
</dbReference>
<protein>
    <recommendedName>
        <fullName evidence="4">DUF2029 domain-containing protein</fullName>
    </recommendedName>
</protein>
<proteinExistence type="predicted"/>
<keyword evidence="3" id="KW-1185">Reference proteome</keyword>
<feature type="transmembrane region" description="Helical" evidence="1">
    <location>
        <begin position="65"/>
        <end position="84"/>
    </location>
</feature>
<gene>
    <name evidence="2" type="ORF">VB739_16075</name>
</gene>
<feature type="transmembrane region" description="Helical" evidence="1">
    <location>
        <begin position="27"/>
        <end position="44"/>
    </location>
</feature>
<evidence type="ECO:0000313" key="2">
    <source>
        <dbReference type="EMBL" id="MEA5444074.1"/>
    </source>
</evidence>
<keyword evidence="1" id="KW-1133">Transmembrane helix</keyword>
<feature type="transmembrane region" description="Helical" evidence="1">
    <location>
        <begin position="133"/>
        <end position="151"/>
    </location>
</feature>
<reference evidence="2 3" key="1">
    <citation type="submission" date="2023-12" db="EMBL/GenBank/DDBJ databases">
        <title>Baltic Sea Cyanobacteria.</title>
        <authorList>
            <person name="Delbaje E."/>
            <person name="Fewer D.P."/>
            <person name="Shishido T.K."/>
        </authorList>
    </citation>
    <scope>NUCLEOTIDE SEQUENCE [LARGE SCALE GENOMIC DNA]</scope>
    <source>
        <strain evidence="2 3">UHCC 0281</strain>
    </source>
</reference>
<keyword evidence="1" id="KW-0812">Transmembrane</keyword>
<sequence length="440" mass="49503">MLYAFPSWVLLFISVKACSPSMPHVAVFSVAAILTTTLLFHGLWRILYLQPLAGEKPPSIKTRNIIIFLAVLAFLSIAFSYQAGVRHDYVQYRKHWDVILAGLDPWLGTDNAYGPVHNLFAWMYRVHALFPKILFSFLLVSTGAISSFFPLGIKDRTYSIQRCCLFAFFILSPYSLITVNLYANNDILPAAAMVLALIGTVALKSFSSRVISGGILAIGVMSKFYPLIILPSLSLRRRCIDWAFVSGFLGTLLLGSSLAYRLWGNSVLIPLLFANSRESKHLSIFNFTRNVLGLNLDRFSTPFMLVVFLVMSIFLFKKNIGPMLGSILTFAAVLSFYKVGHQQFFLFFFLVSPFAIRYLLSCSNILTPKVAAIFFVWTGYLNWYQLEYQLTCGMWEWPAKVFRYAGALPYLTISAVLAMTILGRITAKDLMLADSLDLDT</sequence>
<feature type="transmembrane region" description="Helical" evidence="1">
    <location>
        <begin position="210"/>
        <end position="230"/>
    </location>
</feature>
<feature type="transmembrane region" description="Helical" evidence="1">
    <location>
        <begin position="299"/>
        <end position="316"/>
    </location>
</feature>
<feature type="transmembrane region" description="Helical" evidence="1">
    <location>
        <begin position="163"/>
        <end position="183"/>
    </location>
</feature>
<dbReference type="RefSeq" id="WP_323358010.1">
    <property type="nucleotide sequence ID" value="NZ_JAYGHY010000096.1"/>
</dbReference>
<feature type="transmembrane region" description="Helical" evidence="1">
    <location>
        <begin position="321"/>
        <end position="337"/>
    </location>
</feature>
<organism evidence="2 3">
    <name type="scientific">Cyanobium gracile UHCC 0281</name>
    <dbReference type="NCBI Taxonomy" id="3110309"/>
    <lineage>
        <taxon>Bacteria</taxon>
        <taxon>Bacillati</taxon>
        <taxon>Cyanobacteriota</taxon>
        <taxon>Cyanophyceae</taxon>
        <taxon>Synechococcales</taxon>
        <taxon>Prochlorococcaceae</taxon>
        <taxon>Cyanobium</taxon>
    </lineage>
</organism>